<reference evidence="1 2" key="1">
    <citation type="journal article" date="2015" name="Microbiome">
        <title>Genomic resolution of linkages in carbon, nitrogen, and sulfur cycling among widespread estuary sediment bacteria.</title>
        <authorList>
            <person name="Baker B.J."/>
            <person name="Lazar C.S."/>
            <person name="Teske A.P."/>
            <person name="Dick G.J."/>
        </authorList>
    </citation>
    <scope>NUCLEOTIDE SEQUENCE [LARGE SCALE GENOMIC DNA]</scope>
    <source>
        <strain evidence="1">SM1_77</strain>
    </source>
</reference>
<evidence type="ECO:0000313" key="2">
    <source>
        <dbReference type="Proteomes" id="UP000050975"/>
    </source>
</evidence>
<organism evidence="1 2">
    <name type="scientific">candidate division WOR_3 bacterium SM1_77</name>
    <dbReference type="NCBI Taxonomy" id="1703778"/>
    <lineage>
        <taxon>Bacteria</taxon>
        <taxon>Bacteria division WOR-3</taxon>
    </lineage>
</organism>
<name>A0A0S8K447_UNCW3</name>
<comment type="caution">
    <text evidence="1">The sequence shown here is derived from an EMBL/GenBank/DDBJ whole genome shotgun (WGS) entry which is preliminary data.</text>
</comment>
<gene>
    <name evidence="1" type="ORF">AMJ74_00145</name>
</gene>
<dbReference type="Proteomes" id="UP000050975">
    <property type="component" value="Unassembled WGS sequence"/>
</dbReference>
<protein>
    <submittedName>
        <fullName evidence="1">Uncharacterized protein</fullName>
    </submittedName>
</protein>
<evidence type="ECO:0000313" key="1">
    <source>
        <dbReference type="EMBL" id="KPL15995.1"/>
    </source>
</evidence>
<accession>A0A0S8K447</accession>
<sequence>MQNTFNNHLFWNRFAYSLSTNTRFSIDETELYSMRPGLLFSWNFRPKSWIFIIALNDYRAQDDQGLMQPQYSIGAIKAKYLLYF</sequence>
<proteinExistence type="predicted"/>
<dbReference type="AlphaFoldDB" id="A0A0S8K447"/>
<dbReference type="EMBL" id="LJVE01000001">
    <property type="protein sequence ID" value="KPL15995.1"/>
    <property type="molecule type" value="Genomic_DNA"/>
</dbReference>